<proteinExistence type="predicted"/>
<dbReference type="InterPro" id="IPR005312">
    <property type="entry name" value="DUF1759"/>
</dbReference>
<dbReference type="AlphaFoldDB" id="A0A8D8TXW4"/>
<reference evidence="2" key="1">
    <citation type="submission" date="2021-05" db="EMBL/GenBank/DDBJ databases">
        <authorList>
            <person name="Alioto T."/>
            <person name="Alioto T."/>
            <person name="Gomez Garrido J."/>
        </authorList>
    </citation>
    <scope>NUCLEOTIDE SEQUENCE</scope>
</reference>
<accession>A0A8D8TXW4</accession>
<protein>
    <recommendedName>
        <fullName evidence="3">CCHC-type domain-containing protein</fullName>
    </recommendedName>
</protein>
<feature type="region of interest" description="Disordered" evidence="1">
    <location>
        <begin position="320"/>
        <end position="372"/>
    </location>
</feature>
<dbReference type="Pfam" id="PF03564">
    <property type="entry name" value="DUF1759"/>
    <property type="match status" value="1"/>
</dbReference>
<dbReference type="EMBL" id="HBUF01313047">
    <property type="protein sequence ID" value="CAG6693506.1"/>
    <property type="molecule type" value="Transcribed_RNA"/>
</dbReference>
<evidence type="ECO:0008006" key="3">
    <source>
        <dbReference type="Google" id="ProtNLM"/>
    </source>
</evidence>
<sequence length="462" mass="52396">MDSLAVRRLSTLSEHVSGCLTVCAQIKTQLTAGTPSTQQFSIEVGKLRRSVDRLVQELQVVIKDTTEDVRHEITSRIDEMNNQQITAEDLLVELEVLMNVSTRNPQMQTTVPTQSTFNSQSQLPKLQLASFSGDILKWTEFWDRFSSVVDRRTDIPDVDKLAYLVCSLEGSAKQSIHGLEMTNANYKVAVQKLNERFGKPNLIVDAHYAALGRIPVAKNTTIDCRRVLDAVERHLRTLENLGEDVNHNQLRTTIMEKFPQEVIYELRLDLESSNYSVKALRESLEKIISAKETLIGRCLWAMTGSSQQCEIFTTESLLTTNHRDGKGREKRHPPVKRSSTFSVQRGGVARRSGRDQSPGPSVKRRRLDTTTKPSKRRNLECVFCQGELYNDLCKTVATPDDRKRHLAQAKRCFQCLRQDHLSNNCTDKRKCFHCGSFGQHNRCLCPKKFGEKNVSDTLLTVA</sequence>
<dbReference type="PANTHER" id="PTHR47331">
    <property type="entry name" value="PHD-TYPE DOMAIN-CONTAINING PROTEIN"/>
    <property type="match status" value="1"/>
</dbReference>
<evidence type="ECO:0000313" key="2">
    <source>
        <dbReference type="EMBL" id="CAG6693506.1"/>
    </source>
</evidence>
<evidence type="ECO:0000256" key="1">
    <source>
        <dbReference type="SAM" id="MobiDB-lite"/>
    </source>
</evidence>
<name>A0A8D8TXW4_9HEMI</name>
<organism evidence="2">
    <name type="scientific">Cacopsylla melanoneura</name>
    <dbReference type="NCBI Taxonomy" id="428564"/>
    <lineage>
        <taxon>Eukaryota</taxon>
        <taxon>Metazoa</taxon>
        <taxon>Ecdysozoa</taxon>
        <taxon>Arthropoda</taxon>
        <taxon>Hexapoda</taxon>
        <taxon>Insecta</taxon>
        <taxon>Pterygota</taxon>
        <taxon>Neoptera</taxon>
        <taxon>Paraneoptera</taxon>
        <taxon>Hemiptera</taxon>
        <taxon>Sternorrhyncha</taxon>
        <taxon>Psylloidea</taxon>
        <taxon>Psyllidae</taxon>
        <taxon>Psyllinae</taxon>
        <taxon>Cacopsylla</taxon>
    </lineage>
</organism>